<comment type="caution">
    <text evidence="1">The sequence shown here is derived from an EMBL/GenBank/DDBJ whole genome shotgun (WGS) entry which is preliminary data.</text>
</comment>
<name>X1GNS5_9ZZZZ</name>
<protein>
    <submittedName>
        <fullName evidence="1">Uncharacterized protein</fullName>
    </submittedName>
</protein>
<gene>
    <name evidence="1" type="ORF">S03H2_10338</name>
</gene>
<sequence>MTEDFDLKKGDSQFIIIPIVSHWPHGSSEKVQILDFKPFLITYYSGNGGHAEVKGVFLSKALIITDGQIVGVDETGIRTIRLTE</sequence>
<evidence type="ECO:0000313" key="1">
    <source>
        <dbReference type="EMBL" id="GAH34663.1"/>
    </source>
</evidence>
<proteinExistence type="predicted"/>
<dbReference type="AlphaFoldDB" id="X1GNS5"/>
<organism evidence="1">
    <name type="scientific">marine sediment metagenome</name>
    <dbReference type="NCBI Taxonomy" id="412755"/>
    <lineage>
        <taxon>unclassified sequences</taxon>
        <taxon>metagenomes</taxon>
        <taxon>ecological metagenomes</taxon>
    </lineage>
</organism>
<dbReference type="EMBL" id="BARU01005322">
    <property type="protein sequence ID" value="GAH34663.1"/>
    <property type="molecule type" value="Genomic_DNA"/>
</dbReference>
<accession>X1GNS5</accession>
<reference evidence="1" key="1">
    <citation type="journal article" date="2014" name="Front. Microbiol.">
        <title>High frequency of phylogenetically diverse reductive dehalogenase-homologous genes in deep subseafloor sedimentary metagenomes.</title>
        <authorList>
            <person name="Kawai M."/>
            <person name="Futagami T."/>
            <person name="Toyoda A."/>
            <person name="Takaki Y."/>
            <person name="Nishi S."/>
            <person name="Hori S."/>
            <person name="Arai W."/>
            <person name="Tsubouchi T."/>
            <person name="Morono Y."/>
            <person name="Uchiyama I."/>
            <person name="Ito T."/>
            <person name="Fujiyama A."/>
            <person name="Inagaki F."/>
            <person name="Takami H."/>
        </authorList>
    </citation>
    <scope>NUCLEOTIDE SEQUENCE</scope>
    <source>
        <strain evidence="1">Expedition CK06-06</strain>
    </source>
</reference>